<dbReference type="STRING" id="1331007.AALB_1874"/>
<dbReference type="Pfam" id="PF13508">
    <property type="entry name" value="Acetyltransf_7"/>
    <property type="match status" value="1"/>
</dbReference>
<evidence type="ECO:0000313" key="2">
    <source>
        <dbReference type="EMBL" id="GAD01794.1"/>
    </source>
</evidence>
<organism evidence="2 3">
    <name type="scientific">Agarivorans albus MKT 106</name>
    <dbReference type="NCBI Taxonomy" id="1331007"/>
    <lineage>
        <taxon>Bacteria</taxon>
        <taxon>Pseudomonadati</taxon>
        <taxon>Pseudomonadota</taxon>
        <taxon>Gammaproteobacteria</taxon>
        <taxon>Alteromonadales</taxon>
        <taxon>Alteromonadaceae</taxon>
        <taxon>Agarivorans</taxon>
    </lineage>
</organism>
<dbReference type="OrthoDB" id="9797178at2"/>
<proteinExistence type="predicted"/>
<dbReference type="Gene3D" id="3.40.630.30">
    <property type="match status" value="1"/>
</dbReference>
<accession>R9PKA0</accession>
<gene>
    <name evidence="2" type="ORF">AALB_1874</name>
</gene>
<dbReference type="AlphaFoldDB" id="R9PKA0"/>
<evidence type="ECO:0000313" key="3">
    <source>
        <dbReference type="Proteomes" id="UP000014461"/>
    </source>
</evidence>
<dbReference type="PROSITE" id="PS51186">
    <property type="entry name" value="GNAT"/>
    <property type="match status" value="1"/>
</dbReference>
<evidence type="ECO:0000259" key="1">
    <source>
        <dbReference type="PROSITE" id="PS51186"/>
    </source>
</evidence>
<protein>
    <submittedName>
        <fullName evidence="2">Predicted acetyltransferase</fullName>
    </submittedName>
</protein>
<dbReference type="SUPFAM" id="SSF55729">
    <property type="entry name" value="Acyl-CoA N-acyltransferases (Nat)"/>
    <property type="match status" value="1"/>
</dbReference>
<dbReference type="InterPro" id="IPR000182">
    <property type="entry name" value="GNAT_dom"/>
</dbReference>
<reference evidence="2" key="1">
    <citation type="journal article" date="2013" name="Genome Announc.">
        <title>Draft Genome Sequence of Agarivorans albus Strain MKT 106T, an Agarolytic Marine Bacterium.</title>
        <authorList>
            <person name="Yasuike M."/>
            <person name="Nakamura Y."/>
            <person name="Kai W."/>
            <person name="Fujiwara A."/>
            <person name="Fukui Y."/>
            <person name="Satomi M."/>
            <person name="Sano M."/>
        </authorList>
    </citation>
    <scope>NUCLEOTIDE SEQUENCE [LARGE SCALE GENOMIC DNA]</scope>
</reference>
<sequence>MKLSLFNVSLASPVTQLFEKVFADSEGAEEGQLIKALVAEMIETTPEQDLIGFVASTNEELAGCIFFSRMLLASDDVAFILSPVAIATKQQGQGVGQKLINYGVEQLRKLDVDLLITYGDPNFYGKVGFKQITEKQIKAPCKLSHPEGWLAQSLSNQEIPNIKGASQCVAALNKQKYW</sequence>
<keyword evidence="2" id="KW-0808">Transferase</keyword>
<name>R9PKA0_AGAAL</name>
<dbReference type="CDD" id="cd04301">
    <property type="entry name" value="NAT_SF"/>
    <property type="match status" value="1"/>
</dbReference>
<feature type="domain" description="N-acetyltransferase" evidence="1">
    <location>
        <begin position="1"/>
        <end position="155"/>
    </location>
</feature>
<dbReference type="InterPro" id="IPR016181">
    <property type="entry name" value="Acyl_CoA_acyltransferase"/>
</dbReference>
<dbReference type="EMBL" id="BARX01000010">
    <property type="protein sequence ID" value="GAD01794.1"/>
    <property type="molecule type" value="Genomic_DNA"/>
</dbReference>
<keyword evidence="3" id="KW-1185">Reference proteome</keyword>
<dbReference type="GO" id="GO:0016747">
    <property type="term" value="F:acyltransferase activity, transferring groups other than amino-acyl groups"/>
    <property type="evidence" value="ECO:0007669"/>
    <property type="project" value="InterPro"/>
</dbReference>
<dbReference type="RefSeq" id="WP_016401562.1">
    <property type="nucleotide sequence ID" value="NZ_BARX01000010.1"/>
</dbReference>
<dbReference type="Proteomes" id="UP000014461">
    <property type="component" value="Unassembled WGS sequence"/>
</dbReference>
<comment type="caution">
    <text evidence="2">The sequence shown here is derived from an EMBL/GenBank/DDBJ whole genome shotgun (WGS) entry which is preliminary data.</text>
</comment>